<dbReference type="AlphaFoldDB" id="A0A6B0GG40"/>
<dbReference type="FunFam" id="1.10.600.10:FF:000020">
    <property type="entry name" value="Phytoene synthase"/>
    <property type="match status" value="1"/>
</dbReference>
<dbReference type="InterPro" id="IPR002060">
    <property type="entry name" value="Squ/phyt_synthse"/>
</dbReference>
<dbReference type="GO" id="GO:0016117">
    <property type="term" value="P:carotenoid biosynthetic process"/>
    <property type="evidence" value="ECO:0007669"/>
    <property type="project" value="UniProtKB-KW"/>
</dbReference>
<dbReference type="GO" id="GO:0051996">
    <property type="term" value="F:squalene synthase [NAD(P)H] activity"/>
    <property type="evidence" value="ECO:0007669"/>
    <property type="project" value="InterPro"/>
</dbReference>
<evidence type="ECO:0000313" key="5">
    <source>
        <dbReference type="Proteomes" id="UP000451471"/>
    </source>
</evidence>
<dbReference type="PANTHER" id="PTHR31480">
    <property type="entry name" value="BIFUNCTIONAL LYCOPENE CYCLASE/PHYTOENE SYNTHASE"/>
    <property type="match status" value="1"/>
</dbReference>
<dbReference type="SFLD" id="SFLDG01018">
    <property type="entry name" value="Squalene/Phytoene_Synthase_Lik"/>
    <property type="match status" value="1"/>
</dbReference>
<dbReference type="SFLD" id="SFLDG01212">
    <property type="entry name" value="Phytoene_synthase_like"/>
    <property type="match status" value="1"/>
</dbReference>
<dbReference type="InterPro" id="IPR008949">
    <property type="entry name" value="Isoprenoid_synthase_dom_sf"/>
</dbReference>
<accession>A0A6B0GG40</accession>
<dbReference type="SUPFAM" id="SSF48576">
    <property type="entry name" value="Terpenoid synthases"/>
    <property type="match status" value="1"/>
</dbReference>
<comment type="pathway">
    <text evidence="1">Carotenoid biosynthesis; phytoene biosynthesis.</text>
</comment>
<evidence type="ECO:0000256" key="1">
    <source>
        <dbReference type="ARBA" id="ARBA00004684"/>
    </source>
</evidence>
<keyword evidence="3" id="KW-0125">Carotenoid biosynthesis</keyword>
<proteinExistence type="predicted"/>
<keyword evidence="2" id="KW-0808">Transferase</keyword>
<dbReference type="SFLD" id="SFLDS00005">
    <property type="entry name" value="Isoprenoid_Synthase_Type_I"/>
    <property type="match status" value="1"/>
</dbReference>
<dbReference type="InterPro" id="IPR044843">
    <property type="entry name" value="Trans_IPPS_bact-type"/>
</dbReference>
<dbReference type="Proteomes" id="UP000451471">
    <property type="component" value="Unassembled WGS sequence"/>
</dbReference>
<gene>
    <name evidence="4" type="ORF">GQS65_04015</name>
</gene>
<dbReference type="PROSITE" id="PS01044">
    <property type="entry name" value="SQUALEN_PHYTOEN_SYN_1"/>
    <property type="match status" value="1"/>
</dbReference>
<dbReference type="GO" id="GO:0004311">
    <property type="term" value="F:geranylgeranyl diphosphate synthase activity"/>
    <property type="evidence" value="ECO:0007669"/>
    <property type="project" value="InterPro"/>
</dbReference>
<comment type="caution">
    <text evidence="4">The sequence shown here is derived from an EMBL/GenBank/DDBJ whole genome shotgun (WGS) entry which is preliminary data.</text>
</comment>
<dbReference type="Pfam" id="PF00494">
    <property type="entry name" value="SQS_PSY"/>
    <property type="match status" value="1"/>
</dbReference>
<dbReference type="InterPro" id="IPR019845">
    <property type="entry name" value="Squalene/phytoene_synthase_CS"/>
</dbReference>
<dbReference type="EMBL" id="WSZK01000009">
    <property type="protein sequence ID" value="MWG33664.1"/>
    <property type="molecule type" value="Genomic_DNA"/>
</dbReference>
<dbReference type="CDD" id="cd00683">
    <property type="entry name" value="Trans_IPPS_HH"/>
    <property type="match status" value="1"/>
</dbReference>
<evidence type="ECO:0000256" key="3">
    <source>
        <dbReference type="ARBA" id="ARBA00022746"/>
    </source>
</evidence>
<organism evidence="4 5">
    <name type="scientific">Halomarina oriensis</name>
    <dbReference type="NCBI Taxonomy" id="671145"/>
    <lineage>
        <taxon>Archaea</taxon>
        <taxon>Methanobacteriati</taxon>
        <taxon>Methanobacteriota</taxon>
        <taxon>Stenosarchaea group</taxon>
        <taxon>Halobacteria</taxon>
        <taxon>Halobacteriales</taxon>
        <taxon>Natronomonadaceae</taxon>
        <taxon>Halomarina</taxon>
    </lineage>
</organism>
<evidence type="ECO:0000256" key="2">
    <source>
        <dbReference type="ARBA" id="ARBA00022679"/>
    </source>
</evidence>
<dbReference type="InterPro" id="IPR033904">
    <property type="entry name" value="Trans_IPPS_HH"/>
</dbReference>
<dbReference type="PROSITE" id="PS01045">
    <property type="entry name" value="SQUALEN_PHYTOEN_SYN_2"/>
    <property type="match status" value="1"/>
</dbReference>
<dbReference type="OrthoDB" id="305023at2157"/>
<sequence>MVNKSQLAQSKSIHRRTGKTFYFATRVLPERVRQSTYVLYAFFRIADEVVDDEDNQLTPAEQRERLEAIRSVVLGHEPTDDPVLQAFCELREEQGISDEEVNVFVDAMLTDVEKTRYATYDELETYMRGSAAAVGEMMTTVMSPTPEDDERARPHARALGEAFQLTNFVRDVREDVRDRGRIYLPQTTLSRHGVTDEQVERAEFDENARAAVQEELRRAEGLYREGVEGIKYLPEDCQFAVLLASVLYADHHRAIRRHDYDVFSATPQLSTRRKVALVLKTRAYWALSKDPESVFARVSAIPMTDERPQGREAGDPRPVQ</sequence>
<name>A0A6B0GG40_9EURY</name>
<reference evidence="4 5" key="1">
    <citation type="submission" date="2019-12" db="EMBL/GenBank/DDBJ databases">
        <title>Halocatena pleomorpha gen. nov. sp. nov., an extremely halophilic archaeon of family Halobacteriaceae isolated from saltpan soil.</title>
        <authorList>
            <person name="Pal Y."/>
            <person name="Verma A."/>
            <person name="Krishnamurthi S."/>
            <person name="Kumar P."/>
        </authorList>
    </citation>
    <scope>NUCLEOTIDE SEQUENCE [LARGE SCALE GENOMIC DNA]</scope>
    <source>
        <strain evidence="4 5">JCM 16495</strain>
    </source>
</reference>
<evidence type="ECO:0000313" key="4">
    <source>
        <dbReference type="EMBL" id="MWG33664.1"/>
    </source>
</evidence>
<dbReference type="RefSeq" id="WP_158203391.1">
    <property type="nucleotide sequence ID" value="NZ_WSZK01000009.1"/>
</dbReference>
<keyword evidence="5" id="KW-1185">Reference proteome</keyword>
<dbReference type="Gene3D" id="1.10.600.10">
    <property type="entry name" value="Farnesyl Diphosphate Synthase"/>
    <property type="match status" value="1"/>
</dbReference>
<protein>
    <submittedName>
        <fullName evidence="4">Phytoene/squalene synthase family protein</fullName>
    </submittedName>
</protein>